<dbReference type="Gene3D" id="6.10.250.290">
    <property type="match status" value="1"/>
</dbReference>
<accession>A0A2H0TC38</accession>
<reference evidence="7" key="1">
    <citation type="submission" date="2017-09" db="EMBL/GenBank/DDBJ databases">
        <title>Depth-based differentiation of microbial function through sediment-hosted aquifers and enrichment of novel symbionts in the deep terrestrial subsurface.</title>
        <authorList>
            <person name="Probst A.J."/>
            <person name="Ladd B."/>
            <person name="Jarett J.K."/>
            <person name="Geller-Mcgrath D.E."/>
            <person name="Sieber C.M.K."/>
            <person name="Emerson J.B."/>
            <person name="Anantharaman K."/>
            <person name="Thomas B.C."/>
            <person name="Malmstrom R."/>
            <person name="Stieglmeier M."/>
            <person name="Klingl A."/>
            <person name="Woyke T."/>
            <person name="Ryan C.M."/>
            <person name="Banfield J.F."/>
        </authorList>
    </citation>
    <scope>NUCLEOTIDE SEQUENCE [LARGE SCALE GENOMIC DNA]</scope>
</reference>
<sequence>MGRFSPNGEIKLAAKAVFLFRKLKSVAIIIFLIPPWAGRTKNMLTKTRKEEMVKEIEGALKKSKSLVFVNFHGMNVANETALRSDLREKGVEYRVSRKTLLKRALDGKAEGEIPELSGEVAIAYSPDMIASPREIYNFQKTHQGIPSIIGGIFEGKFIDGAKMIELAMIPSREVLYAQFVNLINSPIQRFAVVLDQIAIKK</sequence>
<dbReference type="AlphaFoldDB" id="A0A2H0TC38"/>
<comment type="similarity">
    <text evidence="1 5">Belongs to the universal ribosomal protein uL10 family.</text>
</comment>
<comment type="function">
    <text evidence="5">Forms part of the ribosomal stalk, playing a central role in the interaction of the ribosome with GTP-bound translation factors.</text>
</comment>
<keyword evidence="2 5" id="KW-0689">Ribosomal protein</keyword>
<dbReference type="InterPro" id="IPR022973">
    <property type="entry name" value="Ribosomal_uL10_bac"/>
</dbReference>
<dbReference type="HAMAP" id="MF_00362">
    <property type="entry name" value="Ribosomal_uL10"/>
    <property type="match status" value="1"/>
</dbReference>
<protein>
    <recommendedName>
        <fullName evidence="4 5">Large ribosomal subunit protein uL10</fullName>
    </recommendedName>
</protein>
<evidence type="ECO:0000256" key="2">
    <source>
        <dbReference type="ARBA" id="ARBA00022980"/>
    </source>
</evidence>
<dbReference type="InterPro" id="IPR001790">
    <property type="entry name" value="Ribosomal_uL10"/>
</dbReference>
<dbReference type="PANTHER" id="PTHR11560">
    <property type="entry name" value="39S RIBOSOMAL PROTEIN L10, MITOCHONDRIAL"/>
    <property type="match status" value="1"/>
</dbReference>
<dbReference type="Gene3D" id="3.30.70.1730">
    <property type="match status" value="1"/>
</dbReference>
<evidence type="ECO:0000256" key="4">
    <source>
        <dbReference type="ARBA" id="ARBA00035202"/>
    </source>
</evidence>
<organism evidence="6 7">
    <name type="scientific">Candidatus Nomurabacteria bacterium CG10_big_fil_rev_8_21_14_0_10_35_16</name>
    <dbReference type="NCBI Taxonomy" id="1974731"/>
    <lineage>
        <taxon>Bacteria</taxon>
        <taxon>Candidatus Nomuraibacteriota</taxon>
    </lineage>
</organism>
<comment type="subunit">
    <text evidence="5">Part of the ribosomal stalk of the 50S ribosomal subunit. The N-terminus interacts with L11 and the large rRNA to form the base of the stalk. The C-terminus forms an elongated spine to which L12 dimers bind in a sequential fashion forming a multimeric L10(L12)X complex.</text>
</comment>
<gene>
    <name evidence="5 6" type="primary">rplJ</name>
    <name evidence="6" type="ORF">COU49_00755</name>
</gene>
<dbReference type="GO" id="GO:0006412">
    <property type="term" value="P:translation"/>
    <property type="evidence" value="ECO:0007669"/>
    <property type="project" value="UniProtKB-UniRule"/>
</dbReference>
<keyword evidence="5" id="KW-0699">rRNA-binding</keyword>
<dbReference type="EMBL" id="PFCQ01000003">
    <property type="protein sequence ID" value="PIR68557.1"/>
    <property type="molecule type" value="Genomic_DNA"/>
</dbReference>
<comment type="caution">
    <text evidence="6">The sequence shown here is derived from an EMBL/GenBank/DDBJ whole genome shotgun (WGS) entry which is preliminary data.</text>
</comment>
<evidence type="ECO:0000256" key="3">
    <source>
        <dbReference type="ARBA" id="ARBA00023274"/>
    </source>
</evidence>
<keyword evidence="3 5" id="KW-0687">Ribonucleoprotein</keyword>
<dbReference type="CDD" id="cd05797">
    <property type="entry name" value="Ribosomal_L10"/>
    <property type="match status" value="1"/>
</dbReference>
<evidence type="ECO:0000313" key="7">
    <source>
        <dbReference type="Proteomes" id="UP000230094"/>
    </source>
</evidence>
<dbReference type="GO" id="GO:0070180">
    <property type="term" value="F:large ribosomal subunit rRNA binding"/>
    <property type="evidence" value="ECO:0007669"/>
    <property type="project" value="UniProtKB-UniRule"/>
</dbReference>
<name>A0A2H0TC38_9BACT</name>
<dbReference type="Pfam" id="PF00466">
    <property type="entry name" value="Ribosomal_L10"/>
    <property type="match status" value="1"/>
</dbReference>
<dbReference type="InterPro" id="IPR043141">
    <property type="entry name" value="Ribosomal_uL10-like_sf"/>
</dbReference>
<dbReference type="InterPro" id="IPR047865">
    <property type="entry name" value="Ribosomal_uL10_bac_type"/>
</dbReference>
<dbReference type="GO" id="GO:1990904">
    <property type="term" value="C:ribonucleoprotein complex"/>
    <property type="evidence" value="ECO:0007669"/>
    <property type="project" value="UniProtKB-KW"/>
</dbReference>
<dbReference type="GO" id="GO:0005840">
    <property type="term" value="C:ribosome"/>
    <property type="evidence" value="ECO:0007669"/>
    <property type="project" value="UniProtKB-KW"/>
</dbReference>
<dbReference type="NCBIfam" id="NF000955">
    <property type="entry name" value="PRK00099.1-1"/>
    <property type="match status" value="1"/>
</dbReference>
<evidence type="ECO:0000256" key="1">
    <source>
        <dbReference type="ARBA" id="ARBA00008889"/>
    </source>
</evidence>
<proteinExistence type="inferred from homology"/>
<dbReference type="SUPFAM" id="SSF160369">
    <property type="entry name" value="Ribosomal protein L10-like"/>
    <property type="match status" value="1"/>
</dbReference>
<keyword evidence="5" id="KW-0694">RNA-binding</keyword>
<dbReference type="Proteomes" id="UP000230094">
    <property type="component" value="Unassembled WGS sequence"/>
</dbReference>
<evidence type="ECO:0000256" key="5">
    <source>
        <dbReference type="HAMAP-Rule" id="MF_00362"/>
    </source>
</evidence>
<evidence type="ECO:0000313" key="6">
    <source>
        <dbReference type="EMBL" id="PIR68557.1"/>
    </source>
</evidence>